<dbReference type="Pfam" id="PF23678">
    <property type="entry name" value="YqhI"/>
    <property type="match status" value="1"/>
</dbReference>
<dbReference type="PANTHER" id="PTHR46623">
    <property type="entry name" value="CARBOXYMETHYLENEBUTENOLIDASE-RELATED"/>
    <property type="match status" value="1"/>
</dbReference>
<evidence type="ECO:0000313" key="4">
    <source>
        <dbReference type="Proteomes" id="UP001165498"/>
    </source>
</evidence>
<accession>A0ABT1QNI6</accession>
<proteinExistence type="predicted"/>
<evidence type="ECO:0000313" key="3">
    <source>
        <dbReference type="EMBL" id="MCQ4163625.1"/>
    </source>
</evidence>
<comment type="caution">
    <text evidence="3">The sequence shown here is derived from an EMBL/GenBank/DDBJ whole genome shotgun (WGS) entry which is preliminary data.</text>
</comment>
<feature type="domain" description="YqhI" evidence="2">
    <location>
        <begin position="1"/>
        <end position="31"/>
    </location>
</feature>
<dbReference type="GO" id="GO:0016787">
    <property type="term" value="F:hydrolase activity"/>
    <property type="evidence" value="ECO:0007669"/>
    <property type="project" value="UniProtKB-KW"/>
</dbReference>
<dbReference type="PANTHER" id="PTHR46623:SF6">
    <property type="entry name" value="ALPHA_BETA-HYDROLASES SUPERFAMILY PROTEIN"/>
    <property type="match status" value="1"/>
</dbReference>
<dbReference type="InterPro" id="IPR006311">
    <property type="entry name" value="TAT_signal"/>
</dbReference>
<dbReference type="RefSeq" id="WP_255911017.1">
    <property type="nucleotide sequence ID" value="NZ_JANFQO010000002.1"/>
</dbReference>
<reference evidence="3" key="1">
    <citation type="submission" date="2022-07" db="EMBL/GenBank/DDBJ databases">
        <title>Tahibacter sp., a new gammaproteobacterium isolated from the silt sample collected at pig farm.</title>
        <authorList>
            <person name="Chen H."/>
        </authorList>
    </citation>
    <scope>NUCLEOTIDE SEQUENCE</scope>
    <source>
        <strain evidence="3">P2K</strain>
    </source>
</reference>
<dbReference type="SUPFAM" id="SSF53474">
    <property type="entry name" value="alpha/beta-Hydrolases"/>
    <property type="match status" value="1"/>
</dbReference>
<dbReference type="InterPro" id="IPR051049">
    <property type="entry name" value="Dienelactone_hydrolase-like"/>
</dbReference>
<dbReference type="InterPro" id="IPR002925">
    <property type="entry name" value="Dienelactn_hydro"/>
</dbReference>
<dbReference type="InterPro" id="IPR057802">
    <property type="entry name" value="YqhI_dom"/>
</dbReference>
<evidence type="ECO:0000259" key="1">
    <source>
        <dbReference type="Pfam" id="PF01738"/>
    </source>
</evidence>
<protein>
    <submittedName>
        <fullName evidence="3">Dienelactone hydrolase family protein</fullName>
    </submittedName>
</protein>
<keyword evidence="4" id="KW-1185">Reference proteome</keyword>
<dbReference type="Pfam" id="PF01738">
    <property type="entry name" value="DLH"/>
    <property type="match status" value="1"/>
</dbReference>
<feature type="domain" description="Dienelactone hydrolase" evidence="1">
    <location>
        <begin position="92"/>
        <end position="294"/>
    </location>
</feature>
<keyword evidence="3" id="KW-0378">Hydrolase</keyword>
<dbReference type="InterPro" id="IPR029058">
    <property type="entry name" value="AB_hydrolase_fold"/>
</dbReference>
<gene>
    <name evidence="3" type="ORF">NM961_02760</name>
</gene>
<evidence type="ECO:0000259" key="2">
    <source>
        <dbReference type="Pfam" id="PF23678"/>
    </source>
</evidence>
<dbReference type="EMBL" id="JANFQO010000002">
    <property type="protein sequence ID" value="MCQ4163625.1"/>
    <property type="molecule type" value="Genomic_DNA"/>
</dbReference>
<dbReference type="Gene3D" id="3.40.50.1820">
    <property type="entry name" value="alpha/beta hydrolase"/>
    <property type="match status" value="1"/>
</dbReference>
<organism evidence="3 4">
    <name type="scientific">Tahibacter harae</name>
    <dbReference type="NCBI Taxonomy" id="2963937"/>
    <lineage>
        <taxon>Bacteria</taxon>
        <taxon>Pseudomonadati</taxon>
        <taxon>Pseudomonadota</taxon>
        <taxon>Gammaproteobacteria</taxon>
        <taxon>Lysobacterales</taxon>
        <taxon>Rhodanobacteraceae</taxon>
        <taxon>Tahibacter</taxon>
    </lineage>
</organism>
<dbReference type="PROSITE" id="PS51318">
    <property type="entry name" value="TAT"/>
    <property type="match status" value="1"/>
</dbReference>
<dbReference type="Proteomes" id="UP001165498">
    <property type="component" value="Unassembled WGS sequence"/>
</dbReference>
<name>A0ABT1QNI6_9GAMM</name>
<sequence length="297" mass="32221">MNRKTSADFAPEVLQHFDAYVHGALSRRGFLVAIAQYATGALTAELILQQLSPQFAAAQQIKPDDGRLKAVRTEFPSPAGNGKVQGYLVETAKPKTKSRPGAVLVIHENRGLNPHIEDIARRLALEGFLVFAPDALAPLGGYPGDEDKARELFGQLDQTRTRADLVAAAKGLAALPQGNGKLGVVGFCYGGGMTNYLATQLPELDAAVPFYGPAPDLKDVAAIKAPLLLQFAEKDDRVNATWPPYEAALKEHGKKFQAYTYAGTQHGFNNDTTPRYDKDAARLAWDRTVAFFREQLG</sequence>